<accession>A0A4Y3HVS4</accession>
<evidence type="ECO:0000313" key="3">
    <source>
        <dbReference type="Proteomes" id="UP000318717"/>
    </source>
</evidence>
<keyword evidence="3" id="KW-1185">Reference proteome</keyword>
<name>A0A4Y3HVS4_9VIBR</name>
<organism evidence="2 3">
    <name type="scientific">Vibrio inusitatus NBRC 102082</name>
    <dbReference type="NCBI Taxonomy" id="1219070"/>
    <lineage>
        <taxon>Bacteria</taxon>
        <taxon>Pseudomonadati</taxon>
        <taxon>Pseudomonadota</taxon>
        <taxon>Gammaproteobacteria</taxon>
        <taxon>Vibrionales</taxon>
        <taxon>Vibrionaceae</taxon>
        <taxon>Vibrio</taxon>
    </lineage>
</organism>
<dbReference type="OrthoDB" id="5879433at2"/>
<dbReference type="AlphaFoldDB" id="A0A4Y3HVS4"/>
<reference evidence="2 3" key="1">
    <citation type="submission" date="2019-06" db="EMBL/GenBank/DDBJ databases">
        <title>Whole genome shotgun sequence of Vibrio inusitatus NBRC 102082.</title>
        <authorList>
            <person name="Hosoyama A."/>
            <person name="Uohara A."/>
            <person name="Ohji S."/>
            <person name="Ichikawa N."/>
        </authorList>
    </citation>
    <scope>NUCLEOTIDE SEQUENCE [LARGE SCALE GENOMIC DNA]</scope>
    <source>
        <strain evidence="2 3">NBRC 102082</strain>
    </source>
</reference>
<dbReference type="RefSeq" id="WP_141345431.1">
    <property type="nucleotide sequence ID" value="NZ_BJLF01000008.1"/>
</dbReference>
<sequence>MSVKLIVVLVSVMGIAACSNNPRLGTAMTLVKNEQVYNPQATEENKGVLPEGSGERSQSAIKGYNKGSSKDISITGFQL</sequence>
<dbReference type="Proteomes" id="UP000318717">
    <property type="component" value="Unassembled WGS sequence"/>
</dbReference>
<feature type="region of interest" description="Disordered" evidence="1">
    <location>
        <begin position="41"/>
        <end position="79"/>
    </location>
</feature>
<evidence type="ECO:0000313" key="2">
    <source>
        <dbReference type="EMBL" id="GEA51105.1"/>
    </source>
</evidence>
<evidence type="ECO:0008006" key="4">
    <source>
        <dbReference type="Google" id="ProtNLM"/>
    </source>
</evidence>
<proteinExistence type="predicted"/>
<protein>
    <recommendedName>
        <fullName evidence="4">Lipoprotein</fullName>
    </recommendedName>
</protein>
<evidence type="ECO:0000256" key="1">
    <source>
        <dbReference type="SAM" id="MobiDB-lite"/>
    </source>
</evidence>
<comment type="caution">
    <text evidence="2">The sequence shown here is derived from an EMBL/GenBank/DDBJ whole genome shotgun (WGS) entry which is preliminary data.</text>
</comment>
<feature type="compositionally biased region" description="Polar residues" evidence="1">
    <location>
        <begin position="55"/>
        <end position="79"/>
    </location>
</feature>
<dbReference type="EMBL" id="BJLF01000008">
    <property type="protein sequence ID" value="GEA51105.1"/>
    <property type="molecule type" value="Genomic_DNA"/>
</dbReference>
<dbReference type="PROSITE" id="PS51257">
    <property type="entry name" value="PROKAR_LIPOPROTEIN"/>
    <property type="match status" value="1"/>
</dbReference>
<gene>
    <name evidence="2" type="ORF">VIN01S_19090</name>
</gene>